<keyword evidence="1" id="KW-0472">Membrane</keyword>
<accession>A0A1M6KLW0</accession>
<dbReference type="Proteomes" id="UP000184386">
    <property type="component" value="Unassembled WGS sequence"/>
</dbReference>
<dbReference type="EMBL" id="FRAC01000006">
    <property type="protein sequence ID" value="SHJ59988.1"/>
    <property type="molecule type" value="Genomic_DNA"/>
</dbReference>
<organism evidence="2 3">
    <name type="scientific">Anaerocolumna jejuensis DSM 15929</name>
    <dbReference type="NCBI Taxonomy" id="1121322"/>
    <lineage>
        <taxon>Bacteria</taxon>
        <taxon>Bacillati</taxon>
        <taxon>Bacillota</taxon>
        <taxon>Clostridia</taxon>
        <taxon>Lachnospirales</taxon>
        <taxon>Lachnospiraceae</taxon>
        <taxon>Anaerocolumna</taxon>
    </lineage>
</organism>
<dbReference type="RefSeq" id="WP_073272575.1">
    <property type="nucleotide sequence ID" value="NZ_FRAC01000006.1"/>
</dbReference>
<proteinExistence type="predicted"/>
<name>A0A1M6KLW0_9FIRM</name>
<feature type="transmembrane region" description="Helical" evidence="1">
    <location>
        <begin position="38"/>
        <end position="59"/>
    </location>
</feature>
<evidence type="ECO:0000313" key="2">
    <source>
        <dbReference type="EMBL" id="SHJ59988.1"/>
    </source>
</evidence>
<gene>
    <name evidence="2" type="ORF">SAMN02745136_00502</name>
</gene>
<keyword evidence="1" id="KW-1133">Transmembrane helix</keyword>
<keyword evidence="3" id="KW-1185">Reference proteome</keyword>
<protein>
    <submittedName>
        <fullName evidence="2">Uncharacterized protein</fullName>
    </submittedName>
</protein>
<sequence>MTTAELEAKGEEPKDEAVKEQDVKARIVGFARRHKKKIIIGASVIAGVVIAGVVAYVWIKSSNDDEDNDYDGYDDSLNSIPYADTVDKTPRNYPKRDIAGIDVTGSHIKKNEKQFLEDFSTQYDRFKGKEQTIVINHDDVYSGGRYTRQTTTKYSFREDRMGIDVNISYIDDDDGQTDEYNYTIDTGRDLINFLKRNKKLKMLDDVQDIVDV</sequence>
<dbReference type="AlphaFoldDB" id="A0A1M6KLW0"/>
<reference evidence="2 3" key="1">
    <citation type="submission" date="2016-11" db="EMBL/GenBank/DDBJ databases">
        <authorList>
            <person name="Jaros S."/>
            <person name="Januszkiewicz K."/>
            <person name="Wedrychowicz H."/>
        </authorList>
    </citation>
    <scope>NUCLEOTIDE SEQUENCE [LARGE SCALE GENOMIC DNA]</scope>
    <source>
        <strain evidence="2 3">DSM 15929</strain>
    </source>
</reference>
<evidence type="ECO:0000313" key="3">
    <source>
        <dbReference type="Proteomes" id="UP000184386"/>
    </source>
</evidence>
<evidence type="ECO:0000256" key="1">
    <source>
        <dbReference type="SAM" id="Phobius"/>
    </source>
</evidence>
<keyword evidence="1" id="KW-0812">Transmembrane</keyword>
<dbReference type="STRING" id="1121322.SAMN02745136_00502"/>